<evidence type="ECO:0000313" key="1">
    <source>
        <dbReference type="EMBL" id="MCB5412299.1"/>
    </source>
</evidence>
<proteinExistence type="predicted"/>
<accession>A0ABS8CSB8</accession>
<dbReference type="EMBL" id="JACDXX010000040">
    <property type="protein sequence ID" value="MCB5412299.1"/>
    <property type="molecule type" value="Genomic_DNA"/>
</dbReference>
<reference evidence="1 2" key="1">
    <citation type="submission" date="2020-07" db="EMBL/GenBank/DDBJ databases">
        <title>Pseudogemmobacter sp. nov., isolated from poultry manure in Taiwan.</title>
        <authorList>
            <person name="Lin S.-Y."/>
            <person name="Tang Y.-S."/>
            <person name="Young C.-C."/>
        </authorList>
    </citation>
    <scope>NUCLEOTIDE SEQUENCE [LARGE SCALE GENOMIC DNA]</scope>
    <source>
        <strain evidence="1 2">CC-YST710</strain>
    </source>
</reference>
<dbReference type="Proteomes" id="UP001198571">
    <property type="component" value="Unassembled WGS sequence"/>
</dbReference>
<dbReference type="RefSeq" id="WP_226937722.1">
    <property type="nucleotide sequence ID" value="NZ_JACDXX010000040.1"/>
</dbReference>
<organism evidence="1 2">
    <name type="scientific">Pseudogemmobacter faecipullorum</name>
    <dbReference type="NCBI Taxonomy" id="2755041"/>
    <lineage>
        <taxon>Bacteria</taxon>
        <taxon>Pseudomonadati</taxon>
        <taxon>Pseudomonadota</taxon>
        <taxon>Alphaproteobacteria</taxon>
        <taxon>Rhodobacterales</taxon>
        <taxon>Paracoccaceae</taxon>
        <taxon>Pseudogemmobacter</taxon>
    </lineage>
</organism>
<keyword evidence="2" id="KW-1185">Reference proteome</keyword>
<comment type="caution">
    <text evidence="1">The sequence shown here is derived from an EMBL/GenBank/DDBJ whole genome shotgun (WGS) entry which is preliminary data.</text>
</comment>
<gene>
    <name evidence="1" type="ORF">H0485_20220</name>
</gene>
<sequence>MNGDHMRFDARWPTLQSVASNVRRRVEEEALSKGEDDWAQWWERAERLPRLAPLKAARDAFYASRPSKRASSGEDCPVDFHIAALRHAGFSEVGTAWQILDNYVIFGRRD</sequence>
<evidence type="ECO:0000313" key="2">
    <source>
        <dbReference type="Proteomes" id="UP001198571"/>
    </source>
</evidence>
<name>A0ABS8CSB8_9RHOB</name>
<protein>
    <submittedName>
        <fullName evidence="1">Uncharacterized protein</fullName>
    </submittedName>
</protein>